<evidence type="ECO:0000256" key="1">
    <source>
        <dbReference type="SAM" id="MobiDB-lite"/>
    </source>
</evidence>
<sequence>MAATLPPASSSSSQQTITTRLHISGLSPTLCSLQDLTNRFTPYASVLSISHWPPTNDALGQPHNWAFVTLNGSRDKIRKCVNTLSGTVWKGSKVRIGEAKKDFKGGFGEGSEQVEGWARLNEDKIKAPAEGQDGCEDGEGEEKKKKKRKRRIANGREEQRVSRGQIITEEDVKAGKVWGWRITPAGHLIRPLQMRPTHPLPIATAPTPSASASASKTKRRKKAKEPAAPKSATISRAKNQLIDPARYGAIHLSGETLEEAANGQDTMAGTGELWVCEEVEGEEGKVRWVRSGGEQVEEVRTAGYKAVPQESLAPLQQEVEQRSEVSSSSSSSSSSASTSSESTSDSDSDSSSESNSDSDSHVDMSKPIKAVSAAQPSIAEPLFSAQPVAVGNDVTEDADSSDDDDDDDDDDGGDDDNNDEDVADGTFQLSHYDPQEDDAFSEGYNEDALPATAAVRQTIPLAEKTPQEKERELKLLKEMFGSSGLVKVDGAKAESKKAKAQKKAAMQQPVDEDDDEEEEGEWWKQLKGDGDTDVVEVVSQTDSDEAGDQQQTSAVQVDEPESAAQTSSPSPPSPPPPAQQKGKDLPTSAPPVLSKRAALLAQMKATSASTSTPAAVKPFQPVQRYEPASVPVPSTGDDTEAPQQSSIASIASASSSAVPTSATTATAPASAIIAAAGPSEVKMGSLKDMFKPQAGGGASSFSLFGSGAAGTATGWGIGEDELDEDFDFGFDDGEEEQGAASNASGGQAQSSVSGEGVRARMWGQRTSAEGAGQAGSTNSQLPSSGPPPFFFPRFDNDPRDPVTLLQRPPSHSHSHSHSSNSSNAPLQPFWRTESPADLEALWASRKVELTQDYKRRHREAVKKKRRRVTGSRRAGEGMGVGVASRRLK</sequence>
<feature type="compositionally biased region" description="Low complexity" evidence="1">
    <location>
        <begin position="203"/>
        <end position="215"/>
    </location>
</feature>
<accession>A0A316U1Z3</accession>
<feature type="compositionally biased region" description="Basic and acidic residues" evidence="1">
    <location>
        <begin position="521"/>
        <end position="530"/>
    </location>
</feature>
<evidence type="ECO:0000313" key="3">
    <source>
        <dbReference type="Proteomes" id="UP000245942"/>
    </source>
</evidence>
<evidence type="ECO:0000313" key="2">
    <source>
        <dbReference type="EMBL" id="PWN19230.1"/>
    </source>
</evidence>
<feature type="compositionally biased region" description="Basic residues" evidence="1">
    <location>
        <begin position="856"/>
        <end position="870"/>
    </location>
</feature>
<dbReference type="GO" id="GO:0003676">
    <property type="term" value="F:nucleic acid binding"/>
    <property type="evidence" value="ECO:0007669"/>
    <property type="project" value="InterPro"/>
</dbReference>
<gene>
    <name evidence="2" type="ORF">BCV69DRAFT_313974</name>
</gene>
<feature type="region of interest" description="Disordered" evidence="1">
    <location>
        <begin position="856"/>
        <end position="888"/>
    </location>
</feature>
<dbReference type="OrthoDB" id="21643at2759"/>
<reference evidence="2 3" key="1">
    <citation type="journal article" date="2018" name="Mol. Biol. Evol.">
        <title>Broad Genomic Sampling Reveals a Smut Pathogenic Ancestry of the Fungal Clade Ustilaginomycotina.</title>
        <authorList>
            <person name="Kijpornyongpan T."/>
            <person name="Mondo S.J."/>
            <person name="Barry K."/>
            <person name="Sandor L."/>
            <person name="Lee J."/>
            <person name="Lipzen A."/>
            <person name="Pangilinan J."/>
            <person name="LaButti K."/>
            <person name="Hainaut M."/>
            <person name="Henrissat B."/>
            <person name="Grigoriev I.V."/>
            <person name="Spatafora J.W."/>
            <person name="Aime M.C."/>
        </authorList>
    </citation>
    <scope>NUCLEOTIDE SEQUENCE [LARGE SCALE GENOMIC DNA]</scope>
    <source>
        <strain evidence="2 3">MCA 4718</strain>
    </source>
</reference>
<organism evidence="2 3">
    <name type="scientific">Pseudomicrostroma glucosiphilum</name>
    <dbReference type="NCBI Taxonomy" id="1684307"/>
    <lineage>
        <taxon>Eukaryota</taxon>
        <taxon>Fungi</taxon>
        <taxon>Dikarya</taxon>
        <taxon>Basidiomycota</taxon>
        <taxon>Ustilaginomycotina</taxon>
        <taxon>Exobasidiomycetes</taxon>
        <taxon>Microstromatales</taxon>
        <taxon>Microstromatales incertae sedis</taxon>
        <taxon>Pseudomicrostroma</taxon>
    </lineage>
</organism>
<proteinExistence type="predicted"/>
<dbReference type="Gene3D" id="3.30.70.330">
    <property type="match status" value="1"/>
</dbReference>
<feature type="region of interest" description="Disordered" evidence="1">
    <location>
        <begin position="126"/>
        <end position="161"/>
    </location>
</feature>
<dbReference type="EMBL" id="KZ819332">
    <property type="protein sequence ID" value="PWN19230.1"/>
    <property type="molecule type" value="Genomic_DNA"/>
</dbReference>
<feature type="compositionally biased region" description="Acidic residues" evidence="1">
    <location>
        <begin position="718"/>
        <end position="737"/>
    </location>
</feature>
<dbReference type="GeneID" id="37016811"/>
<feature type="compositionally biased region" description="Low complexity" evidence="1">
    <location>
        <begin position="324"/>
        <end position="343"/>
    </location>
</feature>
<dbReference type="AlphaFoldDB" id="A0A316U1Z3"/>
<dbReference type="InterPro" id="IPR035979">
    <property type="entry name" value="RBD_domain_sf"/>
</dbReference>
<dbReference type="RefSeq" id="XP_025346390.1">
    <property type="nucleotide sequence ID" value="XM_025495077.1"/>
</dbReference>
<feature type="compositionally biased region" description="Basic residues" evidence="1">
    <location>
        <begin position="144"/>
        <end position="153"/>
    </location>
</feature>
<dbReference type="SUPFAM" id="SSF54928">
    <property type="entry name" value="RNA-binding domain, RBD"/>
    <property type="match status" value="1"/>
</dbReference>
<feature type="compositionally biased region" description="Pro residues" evidence="1">
    <location>
        <begin position="569"/>
        <end position="578"/>
    </location>
</feature>
<dbReference type="STRING" id="1684307.A0A316U1Z3"/>
<feature type="region of interest" description="Disordered" evidence="1">
    <location>
        <begin position="301"/>
        <end position="448"/>
    </location>
</feature>
<evidence type="ECO:0008006" key="4">
    <source>
        <dbReference type="Google" id="ProtNLM"/>
    </source>
</evidence>
<feature type="compositionally biased region" description="Low complexity" evidence="1">
    <location>
        <begin position="738"/>
        <end position="756"/>
    </location>
</feature>
<feature type="compositionally biased region" description="Polar residues" evidence="1">
    <location>
        <begin position="774"/>
        <end position="783"/>
    </location>
</feature>
<feature type="region of interest" description="Disordered" evidence="1">
    <location>
        <begin position="710"/>
        <end position="830"/>
    </location>
</feature>
<dbReference type="InterPro" id="IPR012677">
    <property type="entry name" value="Nucleotide-bd_a/b_plait_sf"/>
</dbReference>
<protein>
    <recommendedName>
        <fullName evidence="4">RRM domain-containing protein</fullName>
    </recommendedName>
</protein>
<dbReference type="Proteomes" id="UP000245942">
    <property type="component" value="Unassembled WGS sequence"/>
</dbReference>
<feature type="region of interest" description="Disordered" evidence="1">
    <location>
        <begin position="485"/>
        <end position="667"/>
    </location>
</feature>
<feature type="compositionally biased region" description="Low complexity" evidence="1">
    <location>
        <begin position="605"/>
        <end position="615"/>
    </location>
</feature>
<feature type="compositionally biased region" description="Acidic residues" evidence="1">
    <location>
        <begin position="394"/>
        <end position="423"/>
    </location>
</feature>
<feature type="compositionally biased region" description="Acidic residues" evidence="1">
    <location>
        <begin position="510"/>
        <end position="520"/>
    </location>
</feature>
<name>A0A316U1Z3_9BASI</name>
<feature type="compositionally biased region" description="Low complexity" evidence="1">
    <location>
        <begin position="641"/>
        <end position="667"/>
    </location>
</feature>
<keyword evidence="3" id="KW-1185">Reference proteome</keyword>
<feature type="region of interest" description="Disordered" evidence="1">
    <location>
        <begin position="197"/>
        <end position="240"/>
    </location>
</feature>